<feature type="transmembrane region" description="Helical" evidence="1">
    <location>
        <begin position="44"/>
        <end position="64"/>
    </location>
</feature>
<dbReference type="AlphaFoldDB" id="A0A3D8HCJ2"/>
<keyword evidence="1" id="KW-0472">Membrane</keyword>
<keyword evidence="1" id="KW-1133">Transmembrane helix</keyword>
<comment type="caution">
    <text evidence="3">The sequence shown here is derived from an EMBL/GenBank/DDBJ whole genome shotgun (WGS) entry which is preliminary data.</text>
</comment>
<keyword evidence="1" id="KW-0812">Transmembrane</keyword>
<accession>A0A3D8HCJ2</accession>
<dbReference type="EMBL" id="QREV01000033">
    <property type="protein sequence ID" value="RDU48658.1"/>
    <property type="molecule type" value="Genomic_DNA"/>
</dbReference>
<evidence type="ECO:0000313" key="2">
    <source>
        <dbReference type="EMBL" id="MBC8602656.1"/>
    </source>
</evidence>
<keyword evidence="5" id="KW-1185">Reference proteome</keyword>
<reference evidence="2 5" key="2">
    <citation type="submission" date="2020-08" db="EMBL/GenBank/DDBJ databases">
        <title>Genome public.</title>
        <authorList>
            <person name="Liu C."/>
            <person name="Sun Q."/>
        </authorList>
    </citation>
    <scope>NUCLEOTIDE SEQUENCE [LARGE SCALE GENOMIC DNA]</scope>
    <source>
        <strain evidence="2 5">426_9</strain>
    </source>
</reference>
<gene>
    <name evidence="3" type="ORF">DWU89_13485</name>
    <name evidence="2" type="ORF">H8784_13135</name>
</gene>
<evidence type="ECO:0000313" key="3">
    <source>
        <dbReference type="EMBL" id="RDU48658.1"/>
    </source>
</evidence>
<proteinExistence type="predicted"/>
<sequence>MKKVTHDQIVINEKLGDFFVDIAKLVFVGVVLSTLLDMAESKGFVLFIGTWSTVVLGAMGFIIYDKANYLKRRR</sequence>
<dbReference type="Proteomes" id="UP000256321">
    <property type="component" value="Unassembled WGS sequence"/>
</dbReference>
<dbReference type="InterPro" id="IPR046568">
    <property type="entry name" value="DUF6722"/>
</dbReference>
<name>A0A3D8HCJ2_9BACT</name>
<organism evidence="3 4">
    <name type="scientific">Parabacteroides acidifaciens</name>
    <dbReference type="NCBI Taxonomy" id="2290935"/>
    <lineage>
        <taxon>Bacteria</taxon>
        <taxon>Pseudomonadati</taxon>
        <taxon>Bacteroidota</taxon>
        <taxon>Bacteroidia</taxon>
        <taxon>Bacteroidales</taxon>
        <taxon>Tannerellaceae</taxon>
        <taxon>Parabacteroides</taxon>
    </lineage>
</organism>
<dbReference type="RefSeq" id="WP_115500161.1">
    <property type="nucleotide sequence ID" value="NZ_JACRTI010000033.1"/>
</dbReference>
<dbReference type="Proteomes" id="UP000629596">
    <property type="component" value="Unassembled WGS sequence"/>
</dbReference>
<dbReference type="Pfam" id="PF20482">
    <property type="entry name" value="DUF6722"/>
    <property type="match status" value="1"/>
</dbReference>
<reference evidence="3 4" key="1">
    <citation type="submission" date="2018-07" db="EMBL/GenBank/DDBJ databases">
        <title>Parabacteroides acidifaciens nov. sp., isolated from human feces.</title>
        <authorList>
            <person name="Wang Y.J."/>
        </authorList>
    </citation>
    <scope>NUCLEOTIDE SEQUENCE [LARGE SCALE GENOMIC DNA]</scope>
    <source>
        <strain evidence="3 4">426-9</strain>
    </source>
</reference>
<dbReference type="EMBL" id="JACRTI010000033">
    <property type="protein sequence ID" value="MBC8602656.1"/>
    <property type="molecule type" value="Genomic_DNA"/>
</dbReference>
<evidence type="ECO:0000313" key="5">
    <source>
        <dbReference type="Proteomes" id="UP000629596"/>
    </source>
</evidence>
<evidence type="ECO:0000256" key="1">
    <source>
        <dbReference type="SAM" id="Phobius"/>
    </source>
</evidence>
<evidence type="ECO:0000313" key="4">
    <source>
        <dbReference type="Proteomes" id="UP000256321"/>
    </source>
</evidence>
<protein>
    <submittedName>
        <fullName evidence="3">Uncharacterized protein</fullName>
    </submittedName>
</protein>